<protein>
    <submittedName>
        <fullName evidence="2">Aldo/keto reductase</fullName>
    </submittedName>
</protein>
<evidence type="ECO:0000313" key="3">
    <source>
        <dbReference type="Proteomes" id="UP001064933"/>
    </source>
</evidence>
<gene>
    <name evidence="2" type="ORF">N4261_04455</name>
</gene>
<keyword evidence="3" id="KW-1185">Reference proteome</keyword>
<dbReference type="InterPro" id="IPR050523">
    <property type="entry name" value="AKR_Detox_Biosynth"/>
</dbReference>
<proteinExistence type="predicted"/>
<accession>A0ABY6B289</accession>
<reference evidence="2" key="1">
    <citation type="submission" date="2022-10" db="EMBL/GenBank/DDBJ databases">
        <title>Characterization and whole genome sequencing of a new Roseateles species, isolated from fresh water.</title>
        <authorList>
            <person name="Guliayeva D.Y."/>
            <person name="Akhremchuk A.E."/>
            <person name="Sikolenko M.A."/>
            <person name="Valentovich L.N."/>
            <person name="Sidarenka A.V."/>
        </authorList>
    </citation>
    <scope>NUCLEOTIDE SEQUENCE</scope>
    <source>
        <strain evidence="2">BIM B-1768</strain>
    </source>
</reference>
<evidence type="ECO:0000259" key="1">
    <source>
        <dbReference type="Pfam" id="PF00248"/>
    </source>
</evidence>
<dbReference type="Pfam" id="PF00248">
    <property type="entry name" value="Aldo_ket_red"/>
    <property type="match status" value="1"/>
</dbReference>
<dbReference type="InterPro" id="IPR023210">
    <property type="entry name" value="NADP_OxRdtase_dom"/>
</dbReference>
<dbReference type="InterPro" id="IPR036812">
    <property type="entry name" value="NAD(P)_OxRdtase_dom_sf"/>
</dbReference>
<dbReference type="Proteomes" id="UP001064933">
    <property type="component" value="Chromosome"/>
</dbReference>
<sequence length="343" mass="37200">MSLTPAAHAPVSAATNPSTTLELPLQRHLPKASRLAFGCMGLGGSWDATDWTADHLAHAHAAVEAALDIGVTLFDHADIYTFGKAESVFGELLRRQPSLRDRIVLQSKCGIRFADAQGPKRYDLSSDYIVTAVEASLRRLGTDRLDLLLLHRPDPLMQPDEIAEAFQRLRSRGLVSHFGVSNMHAGQIAWLNRALDQPLVANQLELGLGHLEPIDAGTCFNDRQAGTRAGALAWGGTLELCQQDGIQLQAWSALARGRYTGDTAADPRDEPARALVHQLAEQHGVSPEGLVLAWLMRHPARIQPVIGTSQPARIRACGDALKLTMSRGDWYALYEAARGAALP</sequence>
<evidence type="ECO:0000313" key="2">
    <source>
        <dbReference type="EMBL" id="UXH79196.1"/>
    </source>
</evidence>
<feature type="domain" description="NADP-dependent oxidoreductase" evidence="1">
    <location>
        <begin position="34"/>
        <end position="333"/>
    </location>
</feature>
<dbReference type="PANTHER" id="PTHR43364:SF1">
    <property type="entry name" value="OXIDOREDUCTASE YDHF"/>
    <property type="match status" value="1"/>
</dbReference>
<dbReference type="SUPFAM" id="SSF51430">
    <property type="entry name" value="NAD(P)-linked oxidoreductase"/>
    <property type="match status" value="1"/>
</dbReference>
<organism evidence="2 3">
    <name type="scientific">Roseateles amylovorans</name>
    <dbReference type="NCBI Taxonomy" id="2978473"/>
    <lineage>
        <taxon>Bacteria</taxon>
        <taxon>Pseudomonadati</taxon>
        <taxon>Pseudomonadota</taxon>
        <taxon>Betaproteobacteria</taxon>
        <taxon>Burkholderiales</taxon>
        <taxon>Sphaerotilaceae</taxon>
        <taxon>Roseateles</taxon>
    </lineage>
</organism>
<dbReference type="EMBL" id="CP104562">
    <property type="protein sequence ID" value="UXH79196.1"/>
    <property type="molecule type" value="Genomic_DNA"/>
</dbReference>
<dbReference type="Gene3D" id="3.20.20.100">
    <property type="entry name" value="NADP-dependent oxidoreductase domain"/>
    <property type="match status" value="1"/>
</dbReference>
<dbReference type="RefSeq" id="WP_261759016.1">
    <property type="nucleotide sequence ID" value="NZ_CP104562.2"/>
</dbReference>
<name>A0ABY6B289_9BURK</name>
<dbReference type="PANTHER" id="PTHR43364">
    <property type="entry name" value="NADH-SPECIFIC METHYLGLYOXAL REDUCTASE-RELATED"/>
    <property type="match status" value="1"/>
</dbReference>
<dbReference type="CDD" id="cd19092">
    <property type="entry name" value="AKR_BsYcsN_EcYdhF-like"/>
    <property type="match status" value="1"/>
</dbReference>